<gene>
    <name evidence="2" type="ORF">KDW96_20020</name>
</gene>
<dbReference type="SUPFAM" id="SSF56524">
    <property type="entry name" value="Oxidoreductase molybdopterin-binding domain"/>
    <property type="match status" value="1"/>
</dbReference>
<protein>
    <recommendedName>
        <fullName evidence="4">Oxidoreductase molybdopterin-binding domain-containing protein</fullName>
    </recommendedName>
</protein>
<dbReference type="EMBL" id="CP073346">
    <property type="protein sequence ID" value="UTW07412.1"/>
    <property type="molecule type" value="Genomic_DNA"/>
</dbReference>
<keyword evidence="3" id="KW-1185">Reference proteome</keyword>
<evidence type="ECO:0008006" key="4">
    <source>
        <dbReference type="Google" id="ProtNLM"/>
    </source>
</evidence>
<sequence>MSPSTALRVLLVPFLIFATHCAHAQGRTILTLSGPDGISRDYDLAALEAMESTTLRTHTSWTDGPQSFTGVRASTLLAALLEQGTRVEAVALNDYKSTLPLQDLRDYPVIIAYKRNGEYMKVRDKGPLWIIYPQDDHPLLRSLETDQKMAWQLRRLIIK</sequence>
<dbReference type="RefSeq" id="WP_255837982.1">
    <property type="nucleotide sequence ID" value="NZ_CP073346.1"/>
</dbReference>
<organism evidence="2 3">
    <name type="scientific">Pseudomonas benzenivorans</name>
    <dbReference type="NCBI Taxonomy" id="556533"/>
    <lineage>
        <taxon>Bacteria</taxon>
        <taxon>Pseudomonadati</taxon>
        <taxon>Pseudomonadota</taxon>
        <taxon>Gammaproteobacteria</taxon>
        <taxon>Pseudomonadales</taxon>
        <taxon>Pseudomonadaceae</taxon>
        <taxon>Pseudomonas</taxon>
    </lineage>
</organism>
<evidence type="ECO:0000313" key="2">
    <source>
        <dbReference type="EMBL" id="UTW07412.1"/>
    </source>
</evidence>
<dbReference type="Proteomes" id="UP001059672">
    <property type="component" value="Chromosome"/>
</dbReference>
<accession>A0ABY5H7N4</accession>
<feature type="signal peptide" evidence="1">
    <location>
        <begin position="1"/>
        <end position="24"/>
    </location>
</feature>
<name>A0ABY5H7N4_9PSED</name>
<feature type="chain" id="PRO_5047548128" description="Oxidoreductase molybdopterin-binding domain-containing protein" evidence="1">
    <location>
        <begin position="25"/>
        <end position="159"/>
    </location>
</feature>
<dbReference type="InterPro" id="IPR036374">
    <property type="entry name" value="OxRdtase_Mopterin-bd_sf"/>
</dbReference>
<evidence type="ECO:0000313" key="3">
    <source>
        <dbReference type="Proteomes" id="UP001059672"/>
    </source>
</evidence>
<dbReference type="Gene3D" id="3.90.420.10">
    <property type="entry name" value="Oxidoreductase, molybdopterin-binding domain"/>
    <property type="match status" value="1"/>
</dbReference>
<keyword evidence="1" id="KW-0732">Signal</keyword>
<proteinExistence type="predicted"/>
<evidence type="ECO:0000256" key="1">
    <source>
        <dbReference type="SAM" id="SignalP"/>
    </source>
</evidence>
<reference evidence="2" key="1">
    <citation type="submission" date="2021-04" db="EMBL/GenBank/DDBJ databases">
        <title>Oceanospirillales bacteria with DddD are important DMSP degraders in coastal seawater.</title>
        <authorList>
            <person name="Liu J."/>
        </authorList>
    </citation>
    <scope>NUCLEOTIDE SEQUENCE</scope>
    <source>
        <strain evidence="2">D13-4</strain>
    </source>
</reference>